<organism evidence="1 2">
    <name type="scientific">Spizellomyces punctatus (strain DAOM BR117)</name>
    <dbReference type="NCBI Taxonomy" id="645134"/>
    <lineage>
        <taxon>Eukaryota</taxon>
        <taxon>Fungi</taxon>
        <taxon>Fungi incertae sedis</taxon>
        <taxon>Chytridiomycota</taxon>
        <taxon>Chytridiomycota incertae sedis</taxon>
        <taxon>Chytridiomycetes</taxon>
        <taxon>Spizellomycetales</taxon>
        <taxon>Spizellomycetaceae</taxon>
        <taxon>Spizellomyces</taxon>
    </lineage>
</organism>
<proteinExistence type="predicted"/>
<dbReference type="VEuPathDB" id="FungiDB:SPPG_09489"/>
<evidence type="ECO:0000313" key="1">
    <source>
        <dbReference type="EMBL" id="KNC96849.1"/>
    </source>
</evidence>
<protein>
    <recommendedName>
        <fullName evidence="3">Four-helix bundle copper-binding protein</fullName>
    </recommendedName>
</protein>
<dbReference type="PANTHER" id="PTHR37310:SF1">
    <property type="entry name" value="CYTOPLASMIC PROTEIN"/>
    <property type="match status" value="1"/>
</dbReference>
<keyword evidence="2" id="KW-1185">Reference proteome</keyword>
<dbReference type="Proteomes" id="UP000053201">
    <property type="component" value="Unassembled WGS sequence"/>
</dbReference>
<evidence type="ECO:0000313" key="2">
    <source>
        <dbReference type="Proteomes" id="UP000053201"/>
    </source>
</evidence>
<gene>
    <name evidence="1" type="ORF">SPPG_09489</name>
</gene>
<dbReference type="RefSeq" id="XP_016604889.1">
    <property type="nucleotide sequence ID" value="XM_016757656.1"/>
</dbReference>
<evidence type="ECO:0008006" key="3">
    <source>
        <dbReference type="Google" id="ProtNLM"/>
    </source>
</evidence>
<dbReference type="GeneID" id="27692614"/>
<dbReference type="AlphaFoldDB" id="A0A0L0H796"/>
<dbReference type="InParanoid" id="A0A0L0H796"/>
<dbReference type="EMBL" id="KQ257466">
    <property type="protein sequence ID" value="KNC96849.1"/>
    <property type="molecule type" value="Genomic_DNA"/>
</dbReference>
<dbReference type="Gene3D" id="1.20.1270.360">
    <property type="match status" value="1"/>
</dbReference>
<accession>A0A0L0H796</accession>
<name>A0A0L0H796_SPIPD</name>
<dbReference type="OrthoDB" id="2329962at2759"/>
<dbReference type="Pfam" id="PF03860">
    <property type="entry name" value="Csp"/>
    <property type="match status" value="1"/>
</dbReference>
<dbReference type="InterPro" id="IPR005560">
    <property type="entry name" value="Csp_YhjQ"/>
</dbReference>
<reference evidence="1 2" key="1">
    <citation type="submission" date="2009-08" db="EMBL/GenBank/DDBJ databases">
        <title>The Genome Sequence of Spizellomyces punctatus strain DAOM BR117.</title>
        <authorList>
            <consortium name="The Broad Institute Genome Sequencing Platform"/>
            <person name="Russ C."/>
            <person name="Cuomo C."/>
            <person name="Shea T."/>
            <person name="Young S.K."/>
            <person name="Zeng Q."/>
            <person name="Koehrsen M."/>
            <person name="Haas B."/>
            <person name="Borodovsky M."/>
            <person name="Guigo R."/>
            <person name="Alvarado L."/>
            <person name="Berlin A."/>
            <person name="Bochicchio J."/>
            <person name="Borenstein D."/>
            <person name="Chapman S."/>
            <person name="Chen Z."/>
            <person name="Engels R."/>
            <person name="Freedman E."/>
            <person name="Gellesch M."/>
            <person name="Goldberg J."/>
            <person name="Griggs A."/>
            <person name="Gujja S."/>
            <person name="Heiman D."/>
            <person name="Hepburn T."/>
            <person name="Howarth C."/>
            <person name="Jen D."/>
            <person name="Larson L."/>
            <person name="Lewis B."/>
            <person name="Mehta T."/>
            <person name="Park D."/>
            <person name="Pearson M."/>
            <person name="Roberts A."/>
            <person name="Saif S."/>
            <person name="Shenoy N."/>
            <person name="Sisk P."/>
            <person name="Stolte C."/>
            <person name="Sykes S."/>
            <person name="Thomson T."/>
            <person name="Walk T."/>
            <person name="White J."/>
            <person name="Yandava C."/>
            <person name="Burger G."/>
            <person name="Gray M.W."/>
            <person name="Holland P.W.H."/>
            <person name="King N."/>
            <person name="Lang F.B.F."/>
            <person name="Roger A.J."/>
            <person name="Ruiz-Trillo I."/>
            <person name="Lander E."/>
            <person name="Nusbaum C."/>
        </authorList>
    </citation>
    <scope>NUCLEOTIDE SEQUENCE [LARGE SCALE GENOMIC DNA]</scope>
    <source>
        <strain evidence="1 2">DAOM BR117</strain>
    </source>
</reference>
<sequence length="113" mass="12427">MMDAKFRMKHSNSLAQCMLTCEECANRAIEENMDCYGHCKACAELCNVTMRLMSVNSMHAGETAAICAKACDHCAEMCASHKTDHCQTCAQSCREASAACRDIQAAYEKMGKK</sequence>
<dbReference type="OMA" id="EWCADAC"/>
<dbReference type="PANTHER" id="PTHR37310">
    <property type="entry name" value="CYTOPLASMIC PROTEIN-RELATED"/>
    <property type="match status" value="1"/>
</dbReference>